<sequence>MACLYRIPQFPVKNRSQLEHKRDHVFRLADKERSITMSLSNLCVSFDKSDPVQTLSLRRKSGVFPIRGFISIYIPTPTHYFLPSIHHPTTPKNAQPRARVPSKSVCVKMTRPHAGSLLTDRPTDRVISPSERRTCSALELFPFLPPRAVRLSSSLLSSSTGGAIHSCNKTHLQIRFL</sequence>
<dbReference type="EMBL" id="MU167428">
    <property type="protein sequence ID" value="KAG0140663.1"/>
    <property type="molecule type" value="Genomic_DNA"/>
</dbReference>
<name>A0A9P6T7P5_9BASI</name>
<organism evidence="1 2">
    <name type="scientific">Cronartium quercuum f. sp. fusiforme G11</name>
    <dbReference type="NCBI Taxonomy" id="708437"/>
    <lineage>
        <taxon>Eukaryota</taxon>
        <taxon>Fungi</taxon>
        <taxon>Dikarya</taxon>
        <taxon>Basidiomycota</taxon>
        <taxon>Pucciniomycotina</taxon>
        <taxon>Pucciniomycetes</taxon>
        <taxon>Pucciniales</taxon>
        <taxon>Coleosporiaceae</taxon>
        <taxon>Cronartium</taxon>
    </lineage>
</organism>
<dbReference type="Proteomes" id="UP000886653">
    <property type="component" value="Unassembled WGS sequence"/>
</dbReference>
<reference evidence="1" key="1">
    <citation type="submission" date="2013-11" db="EMBL/GenBank/DDBJ databases">
        <title>Genome sequence of the fusiform rust pathogen reveals effectors for host alternation and coevolution with pine.</title>
        <authorList>
            <consortium name="DOE Joint Genome Institute"/>
            <person name="Smith K."/>
            <person name="Pendleton A."/>
            <person name="Kubisiak T."/>
            <person name="Anderson C."/>
            <person name="Salamov A."/>
            <person name="Aerts A."/>
            <person name="Riley R."/>
            <person name="Clum A."/>
            <person name="Lindquist E."/>
            <person name="Ence D."/>
            <person name="Campbell M."/>
            <person name="Kronenberg Z."/>
            <person name="Feau N."/>
            <person name="Dhillon B."/>
            <person name="Hamelin R."/>
            <person name="Burleigh J."/>
            <person name="Smith J."/>
            <person name="Yandell M."/>
            <person name="Nelson C."/>
            <person name="Grigoriev I."/>
            <person name="Davis J."/>
        </authorList>
    </citation>
    <scope>NUCLEOTIDE SEQUENCE</scope>
    <source>
        <strain evidence="1">G11</strain>
    </source>
</reference>
<evidence type="ECO:0000313" key="2">
    <source>
        <dbReference type="Proteomes" id="UP000886653"/>
    </source>
</evidence>
<evidence type="ECO:0000313" key="1">
    <source>
        <dbReference type="EMBL" id="KAG0140663.1"/>
    </source>
</evidence>
<dbReference type="AlphaFoldDB" id="A0A9P6T7P5"/>
<accession>A0A9P6T7P5</accession>
<proteinExistence type="predicted"/>
<protein>
    <submittedName>
        <fullName evidence="1">Uncharacterized protein</fullName>
    </submittedName>
</protein>
<gene>
    <name evidence="1" type="ORF">CROQUDRAFT_99808</name>
</gene>
<keyword evidence="2" id="KW-1185">Reference proteome</keyword>
<comment type="caution">
    <text evidence="1">The sequence shown here is derived from an EMBL/GenBank/DDBJ whole genome shotgun (WGS) entry which is preliminary data.</text>
</comment>